<sequence length="1014" mass="115364">MASSLTKEDLLAVFAEVNEQQQFTFPLSELALKRLFTKGVYSRAQQMLRDEQVLWVKANDDYTQIDAQVMDDDGTTYDQQIRLNVTAQVVDVEAHCSCDAKVRCKHVASALLQLKLQSQGDYAHQYRIEDWFNEIKSDGSASDVQNHGIAFELHPHHQQLTLTAKIAALNEDNEYTQGRALTEQQSHAQVTPKGVCEQDFRLFSWIRSQNQPGKLTLHSQWGERALLQLLSNAQLFFEKERQPLQLGKPLALSYQWQVKNDIAQLRANYPNFNAERVLPTSPPYYVNTAEHQVHALQTHLSAEQIQALARFPQAEACEVDELAKRLMKTLHLRTLVNQKKKLTPYFNLQFLTAQVPYKVRLVAKEKTPAVTVLQNLGLQPCKAPLQDEYIFIPRSRLHQQQWLFELNTQVQALGGTVTGLPKADVKNTTSARIIAQVNALHGHRLEVQFVINHRAKDYPLTLAQMQSVPAYTTQHYFIAVEERYFTISAATAECIRQYLARFARGKHQPHCTLPRSLYQQLQQEQSFELRVDSQLQKLLAPATLKSLKKPQLHHSVTLREYQHSGVNWLQLLAAQGLGGVLADDMGLGKTLQVIAFLSTLENTQKPHLVLCPTSLVANWYNEIQRFCPHMDVDVVIGHNRTAQLQQLNCKNVIVTTYTLFKRDFAFYHGVQFNTVVLDEAQAIKNAQSQLSIKAKQLQAQTRIALSGTPFENNLQELKSVFDFALPGLLGSDAQFKSNFLEATDGLVALQEAIRPYLLRRAKADVLCELPSKTELVKQLDMLPAQAQVYHNYHRALHDKLAHLVAHQGVGKSKLQFLDALLKLRQICCHPQLVDDAHEASSAKLQWLATHLPHMLAQDHHVIIFSQFTSMLRLIAKQLTDLEVDYAMLTGQTRDRQHQVDEFQQGHKRVFLVSLKAGGSGLNLTRADTVIHFDPWWNPAVEHQATDRAYRMGQDRSVFVYKLIIADSVEQQVMSLADKKRHLVDEFLNTSLLADKKIDDNQLLEMLNLQNEEKA</sequence>
<evidence type="ECO:0000259" key="4">
    <source>
        <dbReference type="PROSITE" id="PS50966"/>
    </source>
</evidence>
<proteinExistence type="predicted"/>
<keyword evidence="2" id="KW-0067">ATP-binding</keyword>
<keyword evidence="1" id="KW-0378">Hydrolase</keyword>
<dbReference type="CDD" id="cd18793">
    <property type="entry name" value="SF2_C_SNF"/>
    <property type="match status" value="1"/>
</dbReference>
<evidence type="ECO:0008006" key="9">
    <source>
        <dbReference type="Google" id="ProtNLM"/>
    </source>
</evidence>
<dbReference type="GO" id="GO:0008270">
    <property type="term" value="F:zinc ion binding"/>
    <property type="evidence" value="ECO:0007669"/>
    <property type="project" value="UniProtKB-KW"/>
</dbReference>
<gene>
    <name evidence="7" type="ORF">TW72_06905</name>
</gene>
<dbReference type="SMART" id="SM00487">
    <property type="entry name" value="DEXDc"/>
    <property type="match status" value="1"/>
</dbReference>
<dbReference type="Proteomes" id="UP000033664">
    <property type="component" value="Unassembled WGS sequence"/>
</dbReference>
<dbReference type="eggNOG" id="COG4715">
    <property type="taxonomic scope" value="Bacteria"/>
</dbReference>
<dbReference type="InterPro" id="IPR000330">
    <property type="entry name" value="SNF2_N"/>
</dbReference>
<dbReference type="RefSeq" id="WP_045980016.1">
    <property type="nucleotide sequence ID" value="NZ_JXXY01000015.1"/>
</dbReference>
<feature type="domain" description="SWIM-type" evidence="4">
    <location>
        <begin position="81"/>
        <end position="115"/>
    </location>
</feature>
<evidence type="ECO:0000256" key="1">
    <source>
        <dbReference type="ARBA" id="ARBA00022801"/>
    </source>
</evidence>
<evidence type="ECO:0000259" key="5">
    <source>
        <dbReference type="PROSITE" id="PS51192"/>
    </source>
</evidence>
<reference evidence="7 8" key="1">
    <citation type="journal article" date="2015" name="BMC Genomics">
        <title>Genome mining reveals unlocked bioactive potential of marine Gram-negative bacteria.</title>
        <authorList>
            <person name="Machado H."/>
            <person name="Sonnenschein E.C."/>
            <person name="Melchiorsen J."/>
            <person name="Gram L."/>
        </authorList>
    </citation>
    <scope>NUCLEOTIDE SEQUENCE [LARGE SCALE GENOMIC DNA]</scope>
    <source>
        <strain evidence="7 8">S3137</strain>
    </source>
</reference>
<evidence type="ECO:0000313" key="8">
    <source>
        <dbReference type="Proteomes" id="UP000033664"/>
    </source>
</evidence>
<feature type="domain" description="Helicase C-terminal" evidence="6">
    <location>
        <begin position="843"/>
        <end position="1003"/>
    </location>
</feature>
<keyword evidence="2" id="KW-0547">Nucleotide-binding</keyword>
<accession>A0A0F4PKJ0</accession>
<comment type="caution">
    <text evidence="7">The sequence shown here is derived from an EMBL/GenBank/DDBJ whole genome shotgun (WGS) entry which is preliminary data.</text>
</comment>
<protein>
    <recommendedName>
        <fullName evidence="9">Helicase</fullName>
    </recommendedName>
</protein>
<dbReference type="Gene3D" id="3.40.50.300">
    <property type="entry name" value="P-loop containing nucleotide triphosphate hydrolases"/>
    <property type="match status" value="1"/>
</dbReference>
<keyword evidence="2" id="KW-0347">Helicase</keyword>
<evidence type="ECO:0000256" key="2">
    <source>
        <dbReference type="ARBA" id="ARBA00022806"/>
    </source>
</evidence>
<dbReference type="InterPro" id="IPR001650">
    <property type="entry name" value="Helicase_C-like"/>
</dbReference>
<dbReference type="PROSITE" id="PS50966">
    <property type="entry name" value="ZF_SWIM"/>
    <property type="match status" value="1"/>
</dbReference>
<dbReference type="GO" id="GO:0004386">
    <property type="term" value="F:helicase activity"/>
    <property type="evidence" value="ECO:0007669"/>
    <property type="project" value="UniProtKB-KW"/>
</dbReference>
<keyword evidence="3" id="KW-0862">Zinc</keyword>
<dbReference type="InterPro" id="IPR007527">
    <property type="entry name" value="Znf_SWIM"/>
</dbReference>
<name>A0A0F4PKJ0_9GAMM</name>
<dbReference type="PROSITE" id="PS51192">
    <property type="entry name" value="HELICASE_ATP_BIND_1"/>
    <property type="match status" value="1"/>
</dbReference>
<organism evidence="7 8">
    <name type="scientific">Pseudoalteromonas ruthenica</name>
    <dbReference type="NCBI Taxonomy" id="151081"/>
    <lineage>
        <taxon>Bacteria</taxon>
        <taxon>Pseudomonadati</taxon>
        <taxon>Pseudomonadota</taxon>
        <taxon>Gammaproteobacteria</taxon>
        <taxon>Alteromonadales</taxon>
        <taxon>Pseudoalteromonadaceae</taxon>
        <taxon>Pseudoalteromonas</taxon>
    </lineage>
</organism>
<dbReference type="GeneID" id="58228211"/>
<dbReference type="Pfam" id="PF00176">
    <property type="entry name" value="SNF2-rel_dom"/>
    <property type="match status" value="1"/>
</dbReference>
<dbReference type="AlphaFoldDB" id="A0A0F4PKJ0"/>
<dbReference type="GO" id="GO:0005524">
    <property type="term" value="F:ATP binding"/>
    <property type="evidence" value="ECO:0007669"/>
    <property type="project" value="InterPro"/>
</dbReference>
<evidence type="ECO:0000259" key="6">
    <source>
        <dbReference type="PROSITE" id="PS51194"/>
    </source>
</evidence>
<dbReference type="SMART" id="SM00490">
    <property type="entry name" value="HELICc"/>
    <property type="match status" value="1"/>
</dbReference>
<dbReference type="InterPro" id="IPR038718">
    <property type="entry name" value="SNF2-like_sf"/>
</dbReference>
<keyword evidence="3" id="KW-0479">Metal-binding</keyword>
<dbReference type="SUPFAM" id="SSF52540">
    <property type="entry name" value="P-loop containing nucleoside triphosphate hydrolases"/>
    <property type="match status" value="2"/>
</dbReference>
<dbReference type="InterPro" id="IPR049730">
    <property type="entry name" value="SNF2/RAD54-like_C"/>
</dbReference>
<dbReference type="InterPro" id="IPR014001">
    <property type="entry name" value="Helicase_ATP-bd"/>
</dbReference>
<keyword evidence="8" id="KW-1185">Reference proteome</keyword>
<feature type="domain" description="Helicase ATP-binding" evidence="5">
    <location>
        <begin position="570"/>
        <end position="727"/>
    </location>
</feature>
<evidence type="ECO:0000313" key="7">
    <source>
        <dbReference type="EMBL" id="KJZ00413.1"/>
    </source>
</evidence>
<keyword evidence="3" id="KW-0863">Zinc-finger</keyword>
<dbReference type="EMBL" id="JXXZ01000006">
    <property type="protein sequence ID" value="KJZ00413.1"/>
    <property type="molecule type" value="Genomic_DNA"/>
</dbReference>
<dbReference type="PROSITE" id="PS51194">
    <property type="entry name" value="HELICASE_CTER"/>
    <property type="match status" value="1"/>
</dbReference>
<dbReference type="PANTHER" id="PTHR10799">
    <property type="entry name" value="SNF2/RAD54 HELICASE FAMILY"/>
    <property type="match status" value="1"/>
</dbReference>
<dbReference type="InterPro" id="IPR027417">
    <property type="entry name" value="P-loop_NTPase"/>
</dbReference>
<dbReference type="OrthoDB" id="9760715at2"/>
<dbReference type="PATRIC" id="fig|151081.8.peg.2864"/>
<dbReference type="GO" id="GO:0016787">
    <property type="term" value="F:hydrolase activity"/>
    <property type="evidence" value="ECO:0007669"/>
    <property type="project" value="UniProtKB-KW"/>
</dbReference>
<evidence type="ECO:0000256" key="3">
    <source>
        <dbReference type="PROSITE-ProRule" id="PRU00325"/>
    </source>
</evidence>
<dbReference type="Gene3D" id="3.40.50.10810">
    <property type="entry name" value="Tandem AAA-ATPase domain"/>
    <property type="match status" value="1"/>
</dbReference>
<dbReference type="Pfam" id="PF00271">
    <property type="entry name" value="Helicase_C"/>
    <property type="match status" value="1"/>
</dbReference>